<keyword evidence="2" id="KW-1185">Reference proteome</keyword>
<dbReference type="KEGG" id="pabs:JIR001_10230"/>
<name>A0A8D5ZM38_9BACL</name>
<dbReference type="Proteomes" id="UP000677436">
    <property type="component" value="Chromosome"/>
</dbReference>
<evidence type="ECO:0000313" key="2">
    <source>
        <dbReference type="Proteomes" id="UP000677436"/>
    </source>
</evidence>
<organism evidence="1 2">
    <name type="scientific">Polycladomyces abyssicola</name>
    <dbReference type="NCBI Taxonomy" id="1125966"/>
    <lineage>
        <taxon>Bacteria</taxon>
        <taxon>Bacillati</taxon>
        <taxon>Bacillota</taxon>
        <taxon>Bacilli</taxon>
        <taxon>Bacillales</taxon>
        <taxon>Thermoactinomycetaceae</taxon>
        <taxon>Polycladomyces</taxon>
    </lineage>
</organism>
<protein>
    <submittedName>
        <fullName evidence="1">Uncharacterized protein</fullName>
    </submittedName>
</protein>
<reference evidence="1" key="2">
    <citation type="journal article" date="2021" name="Microbiol. Resour. Announc.">
        <title>Complete Genome Sequence of Polycladomyces abyssicola JIR-001T, Isolated from Hemipelagic Sediment in Deep Seawater.</title>
        <authorList>
            <person name="Tsubouchi T."/>
            <person name="Kaneko Y."/>
        </authorList>
    </citation>
    <scope>NUCLEOTIDE SEQUENCE</scope>
    <source>
        <strain evidence="1">JIR-001</strain>
    </source>
</reference>
<accession>A0A8D5ZM38</accession>
<sequence>MGAARKWTRRGVLTDYLLQHGALPAYKAADDYLTQAEERLTQRLNRLFEGVQNRLISKLRDLGYIPADPDRRQEFLPEFLGHLYDDPPEEVTRAALEHAEAGRLLTFQELTAFGFTFSYSTFDPWIRARLAEKFYQFSQETARRIVGDVAKNLAESYEMGIGIKEAAVRLREVIDETREYRLRRIARTEVQ</sequence>
<dbReference type="RefSeq" id="WP_212774501.1">
    <property type="nucleotide sequence ID" value="NZ_AP024601.1"/>
</dbReference>
<dbReference type="AlphaFoldDB" id="A0A8D5ZM38"/>
<evidence type="ECO:0000313" key="1">
    <source>
        <dbReference type="EMBL" id="BCU81240.1"/>
    </source>
</evidence>
<reference evidence="1" key="1">
    <citation type="journal article" date="2013" name="Int. J. Syst. Evol. Microbiol.">
        <title>Polycladomyces abyssicola gen. nov., sp. nov., a thermophilic filamentous bacterium isolated from hemipelagic sediment.</title>
        <authorList>
            <person name="Tsubouchi T."/>
            <person name="Shimane Y."/>
            <person name="Mori K."/>
            <person name="Usui K."/>
            <person name="Hiraki T."/>
            <person name="Tame A."/>
            <person name="Uematsu K."/>
            <person name="Maruyama T."/>
            <person name="Hatada Y."/>
        </authorList>
    </citation>
    <scope>NUCLEOTIDE SEQUENCE</scope>
    <source>
        <strain evidence="1">JIR-001</strain>
    </source>
</reference>
<dbReference type="EMBL" id="AP024601">
    <property type="protein sequence ID" value="BCU81240.1"/>
    <property type="molecule type" value="Genomic_DNA"/>
</dbReference>
<gene>
    <name evidence="1" type="ORF">JIR001_10230</name>
</gene>
<proteinExistence type="predicted"/>